<dbReference type="FunFam" id="3.20.20.140:FF:000174">
    <property type="entry name" value="Dihydropyrimidinase-related protein 2"/>
    <property type="match status" value="1"/>
</dbReference>
<evidence type="ECO:0000313" key="2">
    <source>
        <dbReference type="EMBL" id="KAK1889347.1"/>
    </source>
</evidence>
<dbReference type="GO" id="GO:0005829">
    <property type="term" value="C:cytosol"/>
    <property type="evidence" value="ECO:0007669"/>
    <property type="project" value="TreeGrafter"/>
</dbReference>
<reference evidence="2" key="1">
    <citation type="submission" date="2023-04" db="EMBL/GenBank/DDBJ databases">
        <title>Chromosome-level genome of Chaenocephalus aceratus.</title>
        <authorList>
            <person name="Park H."/>
        </authorList>
    </citation>
    <scope>NUCLEOTIDE SEQUENCE</scope>
    <source>
        <strain evidence="2">DE</strain>
        <tissue evidence="2">Muscle</tissue>
    </source>
</reference>
<dbReference type="EMBL" id="JASDAP010000017">
    <property type="protein sequence ID" value="KAK1889347.1"/>
    <property type="molecule type" value="Genomic_DNA"/>
</dbReference>
<evidence type="ECO:0000256" key="1">
    <source>
        <dbReference type="ARBA" id="ARBA00008829"/>
    </source>
</evidence>
<gene>
    <name evidence="2" type="ORF">KUDE01_014024</name>
</gene>
<dbReference type="PANTHER" id="PTHR11647:SF58">
    <property type="entry name" value="DIHYDROPYRIMIDINASE-RELATED PROTEIN 5"/>
    <property type="match status" value="1"/>
</dbReference>
<dbReference type="SUPFAM" id="SSF51556">
    <property type="entry name" value="Metallo-dependent hydrolases"/>
    <property type="match status" value="1"/>
</dbReference>
<name>A0AAD9BS44_DISEL</name>
<sequence length="215" mass="23601">MMMRQQFIRKDYGSLSPAQTLSVDSLFSLLINLSCFSSSASTCLPPCFLPPPPPPPQAALMGGTTMVMALALPEQHCSLVDAYENCRALADAKACCDYALHVGVTWWGPKVRNEMETLVREHGVNSFQMYMAYKDSMMLRDSELYQSLQTCKDIGAIARVHAENGELVAEGAKEALELGINGPEGIEISRPEELESEATHRAITIANRATARSTW</sequence>
<evidence type="ECO:0000313" key="3">
    <source>
        <dbReference type="Proteomes" id="UP001228049"/>
    </source>
</evidence>
<dbReference type="PANTHER" id="PTHR11647">
    <property type="entry name" value="HYDRANTOINASE/DIHYDROPYRIMIDINASE FAMILY MEMBER"/>
    <property type="match status" value="1"/>
</dbReference>
<organism evidence="2 3">
    <name type="scientific">Dissostichus eleginoides</name>
    <name type="common">Patagonian toothfish</name>
    <name type="synonym">Dissostichus amissus</name>
    <dbReference type="NCBI Taxonomy" id="100907"/>
    <lineage>
        <taxon>Eukaryota</taxon>
        <taxon>Metazoa</taxon>
        <taxon>Chordata</taxon>
        <taxon>Craniata</taxon>
        <taxon>Vertebrata</taxon>
        <taxon>Euteleostomi</taxon>
        <taxon>Actinopterygii</taxon>
        <taxon>Neopterygii</taxon>
        <taxon>Teleostei</taxon>
        <taxon>Neoteleostei</taxon>
        <taxon>Acanthomorphata</taxon>
        <taxon>Eupercaria</taxon>
        <taxon>Perciformes</taxon>
        <taxon>Notothenioidei</taxon>
        <taxon>Nototheniidae</taxon>
        <taxon>Dissostichus</taxon>
    </lineage>
</organism>
<dbReference type="Proteomes" id="UP001228049">
    <property type="component" value="Unassembled WGS sequence"/>
</dbReference>
<dbReference type="Gene3D" id="3.20.20.140">
    <property type="entry name" value="Metal-dependent hydrolases"/>
    <property type="match status" value="1"/>
</dbReference>
<dbReference type="AlphaFoldDB" id="A0AAD9BS44"/>
<keyword evidence="3" id="KW-1185">Reference proteome</keyword>
<comment type="similarity">
    <text evidence="1">Belongs to the metallo-dependent hydrolases superfamily. Hydantoinase/dihydropyrimidinase family.</text>
</comment>
<comment type="caution">
    <text evidence="2">The sequence shown here is derived from an EMBL/GenBank/DDBJ whole genome shotgun (WGS) entry which is preliminary data.</text>
</comment>
<proteinExistence type="inferred from homology"/>
<protein>
    <submittedName>
        <fullName evidence="2">Dihydropyrimidinase-related protein 5</fullName>
    </submittedName>
</protein>
<dbReference type="InterPro" id="IPR032466">
    <property type="entry name" value="Metal_Hydrolase"/>
</dbReference>
<dbReference type="GO" id="GO:0016812">
    <property type="term" value="F:hydrolase activity, acting on carbon-nitrogen (but not peptide) bonds, in cyclic amides"/>
    <property type="evidence" value="ECO:0007669"/>
    <property type="project" value="TreeGrafter"/>
</dbReference>
<dbReference type="InterPro" id="IPR050378">
    <property type="entry name" value="Metallo-dep_Hydrolases_sf"/>
</dbReference>
<accession>A0AAD9BS44</accession>